<dbReference type="CDD" id="cd00170">
    <property type="entry name" value="SEC14"/>
    <property type="match status" value="1"/>
</dbReference>
<dbReference type="SMART" id="SM00516">
    <property type="entry name" value="SEC14"/>
    <property type="match status" value="1"/>
</dbReference>
<protein>
    <recommendedName>
        <fullName evidence="1">CRAL-TRIO domain-containing protein</fullName>
    </recommendedName>
</protein>
<dbReference type="Pfam" id="PF00650">
    <property type="entry name" value="CRAL_TRIO"/>
    <property type="match status" value="1"/>
</dbReference>
<keyword evidence="3" id="KW-1185">Reference proteome</keyword>
<dbReference type="PANTHER" id="PTHR10174:SF213">
    <property type="entry name" value="CRAL-TRIO DOMAIN-CONTAINING PROTEIN"/>
    <property type="match status" value="1"/>
</dbReference>
<evidence type="ECO:0000259" key="1">
    <source>
        <dbReference type="PROSITE" id="PS50191"/>
    </source>
</evidence>
<dbReference type="GO" id="GO:1902936">
    <property type="term" value="F:phosphatidylinositol bisphosphate binding"/>
    <property type="evidence" value="ECO:0007669"/>
    <property type="project" value="TreeGrafter"/>
</dbReference>
<dbReference type="PRINTS" id="PR00180">
    <property type="entry name" value="CRETINALDHBP"/>
</dbReference>
<dbReference type="InterPro" id="IPR001251">
    <property type="entry name" value="CRAL-TRIO_dom"/>
</dbReference>
<comment type="caution">
    <text evidence="2">The sequence shown here is derived from an EMBL/GenBank/DDBJ whole genome shotgun (WGS) entry which is preliminary data.</text>
</comment>
<dbReference type="PROSITE" id="PS50191">
    <property type="entry name" value="CRAL_TRIO"/>
    <property type="match status" value="1"/>
</dbReference>
<dbReference type="Gene3D" id="3.40.525.10">
    <property type="entry name" value="CRAL-TRIO lipid binding domain"/>
    <property type="match status" value="1"/>
</dbReference>
<organism evidence="2 3">
    <name type="scientific">Coptotermes formosanus</name>
    <name type="common">Formosan subterranean termite</name>
    <dbReference type="NCBI Taxonomy" id="36987"/>
    <lineage>
        <taxon>Eukaryota</taxon>
        <taxon>Metazoa</taxon>
        <taxon>Ecdysozoa</taxon>
        <taxon>Arthropoda</taxon>
        <taxon>Hexapoda</taxon>
        <taxon>Insecta</taxon>
        <taxon>Pterygota</taxon>
        <taxon>Neoptera</taxon>
        <taxon>Polyneoptera</taxon>
        <taxon>Dictyoptera</taxon>
        <taxon>Blattodea</taxon>
        <taxon>Blattoidea</taxon>
        <taxon>Termitoidae</taxon>
        <taxon>Rhinotermitidae</taxon>
        <taxon>Coptotermes</taxon>
    </lineage>
</organism>
<proteinExistence type="predicted"/>
<dbReference type="InterPro" id="IPR036865">
    <property type="entry name" value="CRAL-TRIO_dom_sf"/>
</dbReference>
<feature type="domain" description="CRAL-TRIO" evidence="1">
    <location>
        <begin position="82"/>
        <end position="244"/>
    </location>
</feature>
<dbReference type="AlphaFoldDB" id="A0A6L2PWB0"/>
<accession>A0A6L2PWB0</accession>
<evidence type="ECO:0000313" key="2">
    <source>
        <dbReference type="EMBL" id="GFG36891.1"/>
    </source>
</evidence>
<dbReference type="PANTHER" id="PTHR10174">
    <property type="entry name" value="ALPHA-TOCOPHEROL TRANSFER PROTEIN-RELATED"/>
    <property type="match status" value="1"/>
</dbReference>
<dbReference type="InterPro" id="IPR036273">
    <property type="entry name" value="CRAL/TRIO_N_dom_sf"/>
</dbReference>
<dbReference type="EMBL" id="BLKM01009497">
    <property type="protein sequence ID" value="GFG36891.1"/>
    <property type="molecule type" value="Genomic_DNA"/>
</dbReference>
<dbReference type="SUPFAM" id="SSF46938">
    <property type="entry name" value="CRAL/TRIO N-terminal domain"/>
    <property type="match status" value="1"/>
</dbReference>
<dbReference type="GO" id="GO:0016020">
    <property type="term" value="C:membrane"/>
    <property type="evidence" value="ECO:0007669"/>
    <property type="project" value="TreeGrafter"/>
</dbReference>
<dbReference type="Proteomes" id="UP000502823">
    <property type="component" value="Unassembled WGS sequence"/>
</dbReference>
<name>A0A6L2PWB0_COPFO</name>
<sequence>MAPITAQEEFAKNNKLKREDIEYLRDWMSKQPHLPTGITDEQLILFLHCCQYSLEACKQTIEAYYTIRTHAPEMFGNRDPRRKEIQQTLSILEMVTLPNRDQHGNIVMAGRLIDGDVSKFCYEDCLTMWYMLQDITLRENGTVPGFTFVLDMKGASLGHIAKISLASLKKYYMYIQDAFPGIVAANHMVNANLVTEAFMNMSKPFLKKELANKIFVHTSLESLHEHVTKDALPKEYGGNLDSMSSYHKITVAQTEVYRDWFKEEETLRVEESRRPGKAKNTGDVFGVEGSFKKLDID</sequence>
<dbReference type="InParanoid" id="A0A6L2PWB0"/>
<reference evidence="3" key="1">
    <citation type="submission" date="2020-01" db="EMBL/GenBank/DDBJ databases">
        <title>Draft genome sequence of the Termite Coptotermes fromosanus.</title>
        <authorList>
            <person name="Itakura S."/>
            <person name="Yosikawa Y."/>
            <person name="Umezawa K."/>
        </authorList>
    </citation>
    <scope>NUCLEOTIDE SEQUENCE [LARGE SCALE GENOMIC DNA]</scope>
</reference>
<gene>
    <name evidence="2" type="ORF">Cfor_08697</name>
</gene>
<dbReference type="OrthoDB" id="6432525at2759"/>
<dbReference type="SUPFAM" id="SSF52087">
    <property type="entry name" value="CRAL/TRIO domain"/>
    <property type="match status" value="1"/>
</dbReference>
<evidence type="ECO:0000313" key="3">
    <source>
        <dbReference type="Proteomes" id="UP000502823"/>
    </source>
</evidence>